<dbReference type="EMBL" id="CAJNOO010000368">
    <property type="protein sequence ID" value="CAF0921869.1"/>
    <property type="molecule type" value="Genomic_DNA"/>
</dbReference>
<dbReference type="Gene3D" id="3.30.160.60">
    <property type="entry name" value="Classic Zinc Finger"/>
    <property type="match status" value="1"/>
</dbReference>
<dbReference type="EMBL" id="CAJNOH010000621">
    <property type="protein sequence ID" value="CAF1090084.1"/>
    <property type="molecule type" value="Genomic_DNA"/>
</dbReference>
<reference evidence="7" key="1">
    <citation type="submission" date="2021-02" db="EMBL/GenBank/DDBJ databases">
        <authorList>
            <person name="Nowell W R."/>
        </authorList>
    </citation>
    <scope>NUCLEOTIDE SEQUENCE</scope>
</reference>
<dbReference type="GO" id="GO:0008270">
    <property type="term" value="F:zinc ion binding"/>
    <property type="evidence" value="ECO:0007669"/>
    <property type="project" value="UniProtKB-KW"/>
</dbReference>
<dbReference type="InterPro" id="IPR013087">
    <property type="entry name" value="Znf_C2H2_type"/>
</dbReference>
<name>A0A815CH87_9BILA</name>
<keyword evidence="8" id="KW-1185">Reference proteome</keyword>
<dbReference type="Proteomes" id="UP000663870">
    <property type="component" value="Unassembled WGS sequence"/>
</dbReference>
<keyword evidence="1" id="KW-0862">Zinc</keyword>
<keyword evidence="2" id="KW-0175">Coiled coil</keyword>
<keyword evidence="1" id="KW-0479">Metal-binding</keyword>
<dbReference type="PROSITE" id="PS00028">
    <property type="entry name" value="ZINC_FINGER_C2H2_1"/>
    <property type="match status" value="1"/>
</dbReference>
<evidence type="ECO:0000256" key="1">
    <source>
        <dbReference type="PROSITE-ProRule" id="PRU00042"/>
    </source>
</evidence>
<gene>
    <name evidence="7" type="ORF">JXQ802_LOCUS28621</name>
    <name evidence="6" type="ORF">PYM288_LOCUS19126</name>
    <name evidence="4" type="ORF">RFH988_LOCUS10044</name>
    <name evidence="5" type="ORF">ZHD862_LOCUS12679</name>
</gene>
<sequence>MATINELNFCSACNKTQAKSICAGCKKYFCRKDFKEHEQQLSIKFDNDIVRSHDELLEQMQKLEKSNYLSLDLFDQIEQWKKTAIKKVEKAADKVHHELIELIDKQRMIMTKQLEPITREIRSLRKEENFAEDDINRLRKKINEIQQKLKQFIEKDTNKSIIIDNNQIDWNHLICIREIQPRYISTATTDNISDSRRRSFSAIRNGSISTTAASTENDRFSRRASTMSISVRATRDLSSHSIGEVQELFVQDLSDQEDVHQHTEKLKNELAKRKNESKKNQKIVQTQQRMSMAQNSYYYTCAICGNAFLTNAYLQAHMHRRHPNYE</sequence>
<evidence type="ECO:0000313" key="8">
    <source>
        <dbReference type="Proteomes" id="UP000663870"/>
    </source>
</evidence>
<comment type="caution">
    <text evidence="7">The sequence shown here is derived from an EMBL/GenBank/DDBJ whole genome shotgun (WGS) entry which is preliminary data.</text>
</comment>
<proteinExistence type="predicted"/>
<dbReference type="PROSITE" id="PS50157">
    <property type="entry name" value="ZINC_FINGER_C2H2_2"/>
    <property type="match status" value="1"/>
</dbReference>
<feature type="coiled-coil region" evidence="2">
    <location>
        <begin position="121"/>
        <end position="155"/>
    </location>
</feature>
<dbReference type="EMBL" id="CAJNOT010000504">
    <property type="protein sequence ID" value="CAF1004036.1"/>
    <property type="molecule type" value="Genomic_DNA"/>
</dbReference>
<evidence type="ECO:0000259" key="3">
    <source>
        <dbReference type="PROSITE" id="PS50157"/>
    </source>
</evidence>
<dbReference type="Proteomes" id="UP000663882">
    <property type="component" value="Unassembled WGS sequence"/>
</dbReference>
<evidence type="ECO:0000313" key="4">
    <source>
        <dbReference type="EMBL" id="CAF0921869.1"/>
    </source>
</evidence>
<accession>A0A815CH87</accession>
<dbReference type="Proteomes" id="UP000663854">
    <property type="component" value="Unassembled WGS sequence"/>
</dbReference>
<protein>
    <recommendedName>
        <fullName evidence="3">C2H2-type domain-containing protein</fullName>
    </recommendedName>
</protein>
<feature type="domain" description="C2H2-type" evidence="3">
    <location>
        <begin position="299"/>
        <end position="326"/>
    </location>
</feature>
<dbReference type="EMBL" id="CAJNOL010001085">
    <property type="protein sequence ID" value="CAF1283592.1"/>
    <property type="molecule type" value="Genomic_DNA"/>
</dbReference>
<evidence type="ECO:0000256" key="2">
    <source>
        <dbReference type="SAM" id="Coils"/>
    </source>
</evidence>
<dbReference type="OrthoDB" id="10037464at2759"/>
<evidence type="ECO:0000313" key="7">
    <source>
        <dbReference type="EMBL" id="CAF1283592.1"/>
    </source>
</evidence>
<evidence type="ECO:0000313" key="6">
    <source>
        <dbReference type="EMBL" id="CAF1090084.1"/>
    </source>
</evidence>
<keyword evidence="1" id="KW-0863">Zinc-finger</keyword>
<organism evidence="7 8">
    <name type="scientific">Rotaria sordida</name>
    <dbReference type="NCBI Taxonomy" id="392033"/>
    <lineage>
        <taxon>Eukaryota</taxon>
        <taxon>Metazoa</taxon>
        <taxon>Spiralia</taxon>
        <taxon>Gnathifera</taxon>
        <taxon>Rotifera</taxon>
        <taxon>Eurotatoria</taxon>
        <taxon>Bdelloidea</taxon>
        <taxon>Philodinida</taxon>
        <taxon>Philodinidae</taxon>
        <taxon>Rotaria</taxon>
    </lineage>
</organism>
<evidence type="ECO:0000313" key="5">
    <source>
        <dbReference type="EMBL" id="CAF1004036.1"/>
    </source>
</evidence>
<dbReference type="Proteomes" id="UP000663864">
    <property type="component" value="Unassembled WGS sequence"/>
</dbReference>
<dbReference type="AlphaFoldDB" id="A0A815CH87"/>